<proteinExistence type="predicted"/>
<evidence type="ECO:0000256" key="2">
    <source>
        <dbReference type="ARBA" id="ARBA00022737"/>
    </source>
</evidence>
<dbReference type="InterPro" id="IPR002182">
    <property type="entry name" value="NB-ARC"/>
</dbReference>
<dbReference type="Proteomes" id="UP000619265">
    <property type="component" value="Unassembled WGS sequence"/>
</dbReference>
<sequence>MVNRTFFNVAKYPVGIESRVQDIYKHLSMERNDIVCMVGIFETGGIGKTSISKDIYNKISYKFEGSCFLENIRETSEQVGGFVKLQNTLLNEILGENLDVHHFDKGINVISHRLHSKTVLLILDDVATSEQLEKLAGDHKWFGLGSRVIVTTRDQHVLNISKVDSKYELKILAGNEARKLFSLHAFEKEEPLDGYAEVFEKVMQYAQGLPLALTVLGSSLKDQTVLQWEGALDQYKQIPDEKIQSVLQVSYDGLTVNEKNMFLDIACFFKGELSADVMKIFESCNFYPKVGISRLIDKCLITVGFHIGMHDLLQDMGREIVQKESKEPGARSRLWSYEDICHVLVENTELVIFKMYEGRIKEIISGQFKNLTKMKFSNCKFLTEILDLSSCSNLEELVIAWCENLVEVHDSVGLLDKLVGLQLYGCPNVKRFPRRLKLRSLRYLKLLDCSKLEDFSQIKCKMELLRSIDLCGTQIKEWASSNIGYLTPTLRSLSLEPSIHLSQNQKEFCLSDYPIRLIAKVEWNSHFKRCFTGIEHLLLTGGGINLAHLLIGIPHMRDLKSLSLQNPTNLAIDEIYSSIGYFTGLEKLQLRARPIFNNSYLDGFSFYCSSTLQELDLSRSVIVELPPSMKSFVKLRILTLFSCNKLQEILHLPPNIQELDAHDCFSLERCPEVSTKFTFYTCDLRELRWIDLNRCKKLDANIGSQVPDPSFVEEHI</sequence>
<evidence type="ECO:0000313" key="5">
    <source>
        <dbReference type="EMBL" id="KAF5468763.1"/>
    </source>
</evidence>
<keyword evidence="2" id="KW-0677">Repeat</keyword>
<evidence type="ECO:0000313" key="6">
    <source>
        <dbReference type="Proteomes" id="UP000619265"/>
    </source>
</evidence>
<dbReference type="SUPFAM" id="SSF52058">
    <property type="entry name" value="L domain-like"/>
    <property type="match status" value="1"/>
</dbReference>
<dbReference type="SUPFAM" id="SSF52540">
    <property type="entry name" value="P-loop containing nucleoside triphosphate hydrolases"/>
    <property type="match status" value="1"/>
</dbReference>
<organism evidence="5 6">
    <name type="scientific">Juglans regia</name>
    <name type="common">English walnut</name>
    <dbReference type="NCBI Taxonomy" id="51240"/>
    <lineage>
        <taxon>Eukaryota</taxon>
        <taxon>Viridiplantae</taxon>
        <taxon>Streptophyta</taxon>
        <taxon>Embryophyta</taxon>
        <taxon>Tracheophyta</taxon>
        <taxon>Spermatophyta</taxon>
        <taxon>Magnoliopsida</taxon>
        <taxon>eudicotyledons</taxon>
        <taxon>Gunneridae</taxon>
        <taxon>Pentapetalae</taxon>
        <taxon>rosids</taxon>
        <taxon>fabids</taxon>
        <taxon>Fagales</taxon>
        <taxon>Juglandaceae</taxon>
        <taxon>Juglans</taxon>
    </lineage>
</organism>
<evidence type="ECO:0008006" key="7">
    <source>
        <dbReference type="Google" id="ProtNLM"/>
    </source>
</evidence>
<feature type="domain" description="Disease resistance protein Roq1-like winged-helix" evidence="4">
    <location>
        <begin position="256"/>
        <end position="325"/>
    </location>
</feature>
<reference evidence="5" key="2">
    <citation type="submission" date="2020-03" db="EMBL/GenBank/DDBJ databases">
        <title>Walnut 2.0.</title>
        <authorList>
            <person name="Marrano A."/>
            <person name="Britton M."/>
            <person name="Zimin A.V."/>
            <person name="Zaini P.A."/>
            <person name="Workman R."/>
            <person name="Puiu D."/>
            <person name="Bianco L."/>
            <person name="Allen B.J."/>
            <person name="Troggio M."/>
            <person name="Leslie C.A."/>
            <person name="Timp W."/>
            <person name="Dendekar A."/>
            <person name="Salzberg S.L."/>
            <person name="Neale D.B."/>
        </authorList>
    </citation>
    <scope>NUCLEOTIDE SEQUENCE</scope>
    <source>
        <tissue evidence="5">Leaves</tissue>
    </source>
</reference>
<dbReference type="InterPro" id="IPR044974">
    <property type="entry name" value="Disease_R_plants"/>
</dbReference>
<evidence type="ECO:0000259" key="3">
    <source>
        <dbReference type="Pfam" id="PF00931"/>
    </source>
</evidence>
<protein>
    <recommendedName>
        <fullName evidence="7">Disease resistance protein RPV1-like</fullName>
    </recommendedName>
</protein>
<dbReference type="GO" id="GO:0006952">
    <property type="term" value="P:defense response"/>
    <property type="evidence" value="ECO:0007669"/>
    <property type="project" value="InterPro"/>
</dbReference>
<dbReference type="EMBL" id="LIHL02000006">
    <property type="protein sequence ID" value="KAF5468763.1"/>
    <property type="molecule type" value="Genomic_DNA"/>
</dbReference>
<dbReference type="InterPro" id="IPR027417">
    <property type="entry name" value="P-loop_NTPase"/>
</dbReference>
<dbReference type="Gene3D" id="3.80.10.10">
    <property type="entry name" value="Ribonuclease Inhibitor"/>
    <property type="match status" value="2"/>
</dbReference>
<dbReference type="PRINTS" id="PR00364">
    <property type="entry name" value="DISEASERSIST"/>
</dbReference>
<gene>
    <name evidence="5" type="ORF">F2P56_012892</name>
</gene>
<dbReference type="GO" id="GO:0043531">
    <property type="term" value="F:ADP binding"/>
    <property type="evidence" value="ECO:0007669"/>
    <property type="project" value="InterPro"/>
</dbReference>
<feature type="domain" description="NB-ARC" evidence="3">
    <location>
        <begin position="17"/>
        <end position="189"/>
    </location>
</feature>
<evidence type="ECO:0000259" key="4">
    <source>
        <dbReference type="Pfam" id="PF23282"/>
    </source>
</evidence>
<dbReference type="PANTHER" id="PTHR11017:SF570">
    <property type="entry name" value="DISEASE RESISTANCE PROTEIN (TIR-NBS CLASS)-RELATED"/>
    <property type="match status" value="1"/>
</dbReference>
<dbReference type="Gene3D" id="1.10.8.430">
    <property type="entry name" value="Helical domain of apoptotic protease-activating factors"/>
    <property type="match status" value="1"/>
</dbReference>
<evidence type="ECO:0000256" key="1">
    <source>
        <dbReference type="ARBA" id="ARBA00022614"/>
    </source>
</evidence>
<accession>A0A833XMP9</accession>
<name>A0A833XMP9_JUGRE</name>
<dbReference type="Pfam" id="PF23282">
    <property type="entry name" value="WHD_ROQ1"/>
    <property type="match status" value="1"/>
</dbReference>
<keyword evidence="1" id="KW-0433">Leucine-rich repeat</keyword>
<dbReference type="InterPro" id="IPR032675">
    <property type="entry name" value="LRR_dom_sf"/>
</dbReference>
<dbReference type="AlphaFoldDB" id="A0A833XMP9"/>
<reference evidence="5" key="1">
    <citation type="submission" date="2015-10" db="EMBL/GenBank/DDBJ databases">
        <authorList>
            <person name="Martinez-Garcia P.J."/>
            <person name="Crepeau M.W."/>
            <person name="Puiu D."/>
            <person name="Gonzalez-Ibeas D."/>
            <person name="Whalen J."/>
            <person name="Stevens K."/>
            <person name="Paul R."/>
            <person name="Butterfield T."/>
            <person name="Britton M."/>
            <person name="Reagan R."/>
            <person name="Chakraborty S."/>
            <person name="Walawage S.L."/>
            <person name="Vasquez-Gross H.A."/>
            <person name="Cardeno C."/>
            <person name="Famula R."/>
            <person name="Pratt K."/>
            <person name="Kuruganti S."/>
            <person name="Aradhya M.K."/>
            <person name="Leslie C.A."/>
            <person name="Dandekar A.M."/>
            <person name="Salzberg S.L."/>
            <person name="Wegrzyn J.L."/>
            <person name="Langley C.H."/>
            <person name="Neale D.B."/>
        </authorList>
    </citation>
    <scope>NUCLEOTIDE SEQUENCE</scope>
    <source>
        <tissue evidence="5">Leaves</tissue>
    </source>
</reference>
<dbReference type="Gene3D" id="3.40.50.300">
    <property type="entry name" value="P-loop containing nucleotide triphosphate hydrolases"/>
    <property type="match status" value="1"/>
</dbReference>
<dbReference type="InterPro" id="IPR058192">
    <property type="entry name" value="WHD_ROQ1-like"/>
</dbReference>
<comment type="caution">
    <text evidence="5">The sequence shown here is derived from an EMBL/GenBank/DDBJ whole genome shotgun (WGS) entry which is preliminary data.</text>
</comment>
<dbReference type="InterPro" id="IPR042197">
    <property type="entry name" value="Apaf_helical"/>
</dbReference>
<dbReference type="PANTHER" id="PTHR11017">
    <property type="entry name" value="LEUCINE-RICH REPEAT-CONTAINING PROTEIN"/>
    <property type="match status" value="1"/>
</dbReference>
<dbReference type="Gramene" id="Jr06_11700_p1">
    <property type="protein sequence ID" value="cds.Jr06_11700_p1"/>
    <property type="gene ID" value="Jr06_11700"/>
</dbReference>
<dbReference type="Pfam" id="PF00931">
    <property type="entry name" value="NB-ARC"/>
    <property type="match status" value="1"/>
</dbReference>